<dbReference type="AlphaFoldDB" id="A0A1Y3BH09"/>
<protein>
    <submittedName>
        <fullName evidence="1">Uncharacterized protein</fullName>
    </submittedName>
</protein>
<dbReference type="Proteomes" id="UP000194236">
    <property type="component" value="Unassembled WGS sequence"/>
</dbReference>
<proteinExistence type="predicted"/>
<gene>
    <name evidence="1" type="ORF">BLA29_004011</name>
</gene>
<accession>A0A1Y3BH09</accession>
<sequence length="32" mass="3890">MVNQAYLSKLFMIMKVPNRMNYHSNKVIYLKN</sequence>
<evidence type="ECO:0000313" key="2">
    <source>
        <dbReference type="Proteomes" id="UP000194236"/>
    </source>
</evidence>
<evidence type="ECO:0000313" key="1">
    <source>
        <dbReference type="EMBL" id="OTF79324.1"/>
    </source>
</evidence>
<name>A0A1Y3BH09_EURMA</name>
<organism evidence="1 2">
    <name type="scientific">Euroglyphus maynei</name>
    <name type="common">Mayne's house dust mite</name>
    <dbReference type="NCBI Taxonomy" id="6958"/>
    <lineage>
        <taxon>Eukaryota</taxon>
        <taxon>Metazoa</taxon>
        <taxon>Ecdysozoa</taxon>
        <taxon>Arthropoda</taxon>
        <taxon>Chelicerata</taxon>
        <taxon>Arachnida</taxon>
        <taxon>Acari</taxon>
        <taxon>Acariformes</taxon>
        <taxon>Sarcoptiformes</taxon>
        <taxon>Astigmata</taxon>
        <taxon>Psoroptidia</taxon>
        <taxon>Analgoidea</taxon>
        <taxon>Pyroglyphidae</taxon>
        <taxon>Pyroglyphinae</taxon>
        <taxon>Euroglyphus</taxon>
    </lineage>
</organism>
<reference evidence="1 2" key="1">
    <citation type="submission" date="2017-03" db="EMBL/GenBank/DDBJ databases">
        <title>Genome Survey of Euroglyphus maynei.</title>
        <authorList>
            <person name="Arlian L.G."/>
            <person name="Morgan M.S."/>
            <person name="Rider S.D."/>
        </authorList>
    </citation>
    <scope>NUCLEOTIDE SEQUENCE [LARGE SCALE GENOMIC DNA]</scope>
    <source>
        <strain evidence="1">Arlian Lab</strain>
        <tissue evidence="1">Whole body</tissue>
    </source>
</reference>
<comment type="caution">
    <text evidence="1">The sequence shown here is derived from an EMBL/GenBank/DDBJ whole genome shotgun (WGS) entry which is preliminary data.</text>
</comment>
<dbReference type="EMBL" id="MUJZ01023682">
    <property type="protein sequence ID" value="OTF79324.1"/>
    <property type="molecule type" value="Genomic_DNA"/>
</dbReference>
<keyword evidence="2" id="KW-1185">Reference proteome</keyword>